<keyword evidence="4 6" id="KW-1133">Transmembrane helix</keyword>
<keyword evidence="5 6" id="KW-0472">Membrane</keyword>
<name>A0ABW6HLP2_9FLAO</name>
<dbReference type="RefSeq" id="WP_379857286.1">
    <property type="nucleotide sequence ID" value="NZ_JBHZQA010000003.1"/>
</dbReference>
<keyword evidence="2" id="KW-1003">Cell membrane</keyword>
<proteinExistence type="predicted"/>
<gene>
    <name evidence="7" type="ORF">ACFX5D_05730</name>
</gene>
<comment type="caution">
    <text evidence="7">The sequence shown here is derived from an EMBL/GenBank/DDBJ whole genome shotgun (WGS) entry which is preliminary data.</text>
</comment>
<accession>A0ABW6HLP2</accession>
<feature type="transmembrane region" description="Helical" evidence="6">
    <location>
        <begin position="39"/>
        <end position="59"/>
    </location>
</feature>
<evidence type="ECO:0000256" key="6">
    <source>
        <dbReference type="SAM" id="Phobius"/>
    </source>
</evidence>
<feature type="transmembrane region" description="Helical" evidence="6">
    <location>
        <begin position="213"/>
        <end position="239"/>
    </location>
</feature>
<evidence type="ECO:0000256" key="1">
    <source>
        <dbReference type="ARBA" id="ARBA00004651"/>
    </source>
</evidence>
<reference evidence="7 8" key="1">
    <citation type="submission" date="2024-06" db="EMBL/GenBank/DDBJ databases">
        <title>Flavobacterium spp. isolated from glacier.</title>
        <authorList>
            <person name="Han D."/>
        </authorList>
    </citation>
    <scope>NUCLEOTIDE SEQUENCE [LARGE SCALE GENOMIC DNA]</scope>
    <source>
        <strain evidence="7 8">LB3P45</strain>
    </source>
</reference>
<keyword evidence="3 6" id="KW-0812">Transmembrane</keyword>
<evidence type="ECO:0000313" key="8">
    <source>
        <dbReference type="Proteomes" id="UP001600039"/>
    </source>
</evidence>
<dbReference type="PANTHER" id="PTHR30250">
    <property type="entry name" value="PST FAMILY PREDICTED COLANIC ACID TRANSPORTER"/>
    <property type="match status" value="1"/>
</dbReference>
<evidence type="ECO:0000313" key="7">
    <source>
        <dbReference type="EMBL" id="MFE3847462.1"/>
    </source>
</evidence>
<keyword evidence="8" id="KW-1185">Reference proteome</keyword>
<dbReference type="Proteomes" id="UP001600039">
    <property type="component" value="Unassembled WGS sequence"/>
</dbReference>
<organism evidence="7 8">
    <name type="scientific">Flavobacterium fructosi</name>
    <dbReference type="NCBI Taxonomy" id="3230416"/>
    <lineage>
        <taxon>Bacteria</taxon>
        <taxon>Pseudomonadati</taxon>
        <taxon>Bacteroidota</taxon>
        <taxon>Flavobacteriia</taxon>
        <taxon>Flavobacteriales</taxon>
        <taxon>Flavobacteriaceae</taxon>
        <taxon>Flavobacterium</taxon>
    </lineage>
</organism>
<evidence type="ECO:0000256" key="2">
    <source>
        <dbReference type="ARBA" id="ARBA00022475"/>
    </source>
</evidence>
<evidence type="ECO:0000256" key="4">
    <source>
        <dbReference type="ARBA" id="ARBA00022989"/>
    </source>
</evidence>
<feature type="transmembrane region" description="Helical" evidence="6">
    <location>
        <begin position="135"/>
        <end position="161"/>
    </location>
</feature>
<dbReference type="InterPro" id="IPR050833">
    <property type="entry name" value="Poly_Biosynth_Transport"/>
</dbReference>
<feature type="transmembrane region" description="Helical" evidence="6">
    <location>
        <begin position="322"/>
        <end position="342"/>
    </location>
</feature>
<evidence type="ECO:0000256" key="5">
    <source>
        <dbReference type="ARBA" id="ARBA00023136"/>
    </source>
</evidence>
<feature type="transmembrane region" description="Helical" evidence="6">
    <location>
        <begin position="173"/>
        <end position="192"/>
    </location>
</feature>
<sequence length="410" mass="46785">MNFLKKIVFSPSVLVLFDQAVFSGTNFILTLFIAQKLDIKSFGLFSTIILITYLGMSITNALIIQPFQVSIGKILQKKEYYVFLFLGQMSLLFILILLIKTIVFFIPIPIVYKILTNTFLCFTIGYLVQDFFRKLLLGIGLILYVIIVDIAFLILVIALFYFLKNEITLTTTLWIIGISNLISSIPGLYFIIKNYEKPASWKSFAEKHIIQGKWLLSTAVLQWSSSNFFVLVSGVYLGIEALGALRLVQSFFGVINIALATVENYFLPKVALLYNESAAKAKKYLLEITLFGAIFCGIFLSILFVFSTKIIVLAGGEKYQNYAYVVKIIAILYFFIFLSYPIRIAVRVLVLNKIFFIGYLLSFAFSIISFHFLLKYSGLYGAVSGLVINQIIMILYWQNQLKKNQFQLWK</sequence>
<evidence type="ECO:0000256" key="3">
    <source>
        <dbReference type="ARBA" id="ARBA00022692"/>
    </source>
</evidence>
<feature type="transmembrane region" description="Helical" evidence="6">
    <location>
        <begin position="379"/>
        <end position="397"/>
    </location>
</feature>
<feature type="transmembrane region" description="Helical" evidence="6">
    <location>
        <begin position="288"/>
        <end position="316"/>
    </location>
</feature>
<comment type="subcellular location">
    <subcellularLocation>
        <location evidence="1">Cell membrane</location>
        <topology evidence="1">Multi-pass membrane protein</topology>
    </subcellularLocation>
</comment>
<evidence type="ECO:0008006" key="9">
    <source>
        <dbReference type="Google" id="ProtNLM"/>
    </source>
</evidence>
<dbReference type="PANTHER" id="PTHR30250:SF11">
    <property type="entry name" value="O-ANTIGEN TRANSPORTER-RELATED"/>
    <property type="match status" value="1"/>
</dbReference>
<protein>
    <recommendedName>
        <fullName evidence="9">Membrane protein involved in the export of O-antigen and teichoic acid</fullName>
    </recommendedName>
</protein>
<feature type="transmembrane region" description="Helical" evidence="6">
    <location>
        <begin position="245"/>
        <end position="267"/>
    </location>
</feature>
<feature type="transmembrane region" description="Helical" evidence="6">
    <location>
        <begin position="80"/>
        <end position="104"/>
    </location>
</feature>
<feature type="transmembrane region" description="Helical" evidence="6">
    <location>
        <begin position="110"/>
        <end position="128"/>
    </location>
</feature>
<dbReference type="EMBL" id="JBHZQA010000003">
    <property type="protein sequence ID" value="MFE3847462.1"/>
    <property type="molecule type" value="Genomic_DNA"/>
</dbReference>
<feature type="transmembrane region" description="Helical" evidence="6">
    <location>
        <begin position="354"/>
        <end position="373"/>
    </location>
</feature>